<proteinExistence type="predicted"/>
<keyword evidence="1" id="KW-1133">Transmembrane helix</keyword>
<sequence length="39" mass="4360">MSIVPFVIFGIVVVAAIIIWIDDAAIHRVTHHDDLMHGH</sequence>
<reference evidence="2" key="1">
    <citation type="submission" date="2016-10" db="EMBL/GenBank/DDBJ databases">
        <title>Sequence of Gallionella enrichment culture.</title>
        <authorList>
            <person name="Poehlein A."/>
            <person name="Muehling M."/>
            <person name="Daniel R."/>
        </authorList>
    </citation>
    <scope>NUCLEOTIDE SEQUENCE</scope>
</reference>
<feature type="transmembrane region" description="Helical" evidence="1">
    <location>
        <begin position="6"/>
        <end position="26"/>
    </location>
</feature>
<comment type="caution">
    <text evidence="2">The sequence shown here is derived from an EMBL/GenBank/DDBJ whole genome shotgun (WGS) entry which is preliminary data.</text>
</comment>
<gene>
    <name evidence="2" type="ORF">GALL_193560</name>
</gene>
<name>A0A1J5S3H7_9ZZZZ</name>
<evidence type="ECO:0000313" key="2">
    <source>
        <dbReference type="EMBL" id="OIQ98695.1"/>
    </source>
</evidence>
<accession>A0A1J5S3H7</accession>
<keyword evidence="1" id="KW-0812">Transmembrane</keyword>
<protein>
    <submittedName>
        <fullName evidence="2">Uncharacterized protein</fullName>
    </submittedName>
</protein>
<dbReference type="AlphaFoldDB" id="A0A1J5S3H7"/>
<evidence type="ECO:0000256" key="1">
    <source>
        <dbReference type="SAM" id="Phobius"/>
    </source>
</evidence>
<keyword evidence="1" id="KW-0472">Membrane</keyword>
<organism evidence="2">
    <name type="scientific">mine drainage metagenome</name>
    <dbReference type="NCBI Taxonomy" id="410659"/>
    <lineage>
        <taxon>unclassified sequences</taxon>
        <taxon>metagenomes</taxon>
        <taxon>ecological metagenomes</taxon>
    </lineage>
</organism>
<dbReference type="EMBL" id="MLJW01000116">
    <property type="protein sequence ID" value="OIQ98695.1"/>
    <property type="molecule type" value="Genomic_DNA"/>
</dbReference>